<dbReference type="Proteomes" id="UP001481677">
    <property type="component" value="Unassembled WGS sequence"/>
</dbReference>
<evidence type="ECO:0000313" key="2">
    <source>
        <dbReference type="Proteomes" id="UP001481677"/>
    </source>
</evidence>
<comment type="caution">
    <text evidence="1">The sequence shown here is derived from an EMBL/GenBank/DDBJ whole genome shotgun (WGS) entry which is preliminary data.</text>
</comment>
<keyword evidence="2" id="KW-1185">Reference proteome</keyword>
<name>A0ABU9REC9_9BURK</name>
<gene>
    <name evidence="1" type="ORF">V4C56_38040</name>
</gene>
<proteinExistence type="predicted"/>
<reference evidence="1 2" key="1">
    <citation type="submission" date="2024-01" db="EMBL/GenBank/DDBJ databases">
        <title>The diversity of rhizobia nodulating Mimosa spp. in eleven states of Brazil covering several biomes is determined by host plant, location, and edaphic factors.</title>
        <authorList>
            <person name="Rouws L."/>
            <person name="Barauna A."/>
            <person name="Beukes C."/>
            <person name="De Faria S.M."/>
            <person name="Gross E."/>
            <person name="Dos Reis Junior F.B."/>
            <person name="Simon M."/>
            <person name="Maluk M."/>
            <person name="Odee D.W."/>
            <person name="Kenicer G."/>
            <person name="Young J.P.W."/>
            <person name="Reis V.M."/>
            <person name="Zilli J."/>
            <person name="James E.K."/>
        </authorList>
    </citation>
    <scope>NUCLEOTIDE SEQUENCE [LARGE SCALE GENOMIC DNA]</scope>
    <source>
        <strain evidence="1 2">JPY530</strain>
    </source>
</reference>
<evidence type="ECO:0000313" key="1">
    <source>
        <dbReference type="EMBL" id="MEM5345414.1"/>
    </source>
</evidence>
<organism evidence="1 2">
    <name type="scientific">Paraburkholderia azotifigens</name>
    <dbReference type="NCBI Taxonomy" id="2057004"/>
    <lineage>
        <taxon>Bacteria</taxon>
        <taxon>Pseudomonadati</taxon>
        <taxon>Pseudomonadota</taxon>
        <taxon>Betaproteobacteria</taxon>
        <taxon>Burkholderiales</taxon>
        <taxon>Burkholderiaceae</taxon>
        <taxon>Paraburkholderia</taxon>
    </lineage>
</organism>
<dbReference type="EMBL" id="JAZHGA010000046">
    <property type="protein sequence ID" value="MEM5345414.1"/>
    <property type="molecule type" value="Genomic_DNA"/>
</dbReference>
<accession>A0ABU9REC9</accession>
<sequence length="95" mass="10386">MADGIYVYKGLEVCPLVYPHVPTRPGFAHDYDGGFDAAVRIREPGEDGLEARSRVFRLHVDTPFSSAGDARRASTAYGKLLIDRSTQGSAIWDGD</sequence>
<protein>
    <submittedName>
        <fullName evidence="1">Uncharacterized protein</fullName>
    </submittedName>
</protein>